<accession>A0A3B0YKX7</accession>
<evidence type="ECO:0000313" key="1">
    <source>
        <dbReference type="EMBL" id="VAW76197.1"/>
    </source>
</evidence>
<dbReference type="Pfam" id="PF14255">
    <property type="entry name" value="Zn_ribbon_21"/>
    <property type="match status" value="1"/>
</dbReference>
<dbReference type="InterPro" id="IPR025990">
    <property type="entry name" value="zinc_ribbon_bacterial"/>
</dbReference>
<evidence type="ECO:0008006" key="2">
    <source>
        <dbReference type="Google" id="ProtNLM"/>
    </source>
</evidence>
<name>A0A3B0YKX7_9ZZZZ</name>
<protein>
    <recommendedName>
        <fullName evidence="2">CPXCG motif-containing cysteine-rich protein</fullName>
    </recommendedName>
</protein>
<dbReference type="AlphaFoldDB" id="A0A3B0YKX7"/>
<sequence length="64" mass="7248">MSLLSNQMSYCPYCGEEIELLVDPSIAEQMYVEDCEVCCRPINVVIRVSIEGDIELTVRDENSC</sequence>
<gene>
    <name evidence="1" type="ORF">MNBD_GAMMA12-1857</name>
</gene>
<dbReference type="EMBL" id="UOFL01000101">
    <property type="protein sequence ID" value="VAW76197.1"/>
    <property type="molecule type" value="Genomic_DNA"/>
</dbReference>
<dbReference type="PIRSF" id="PIRSF037225">
    <property type="entry name" value="UCP037225"/>
    <property type="match status" value="1"/>
</dbReference>
<reference evidence="1" key="1">
    <citation type="submission" date="2018-06" db="EMBL/GenBank/DDBJ databases">
        <authorList>
            <person name="Zhirakovskaya E."/>
        </authorList>
    </citation>
    <scope>NUCLEOTIDE SEQUENCE</scope>
</reference>
<proteinExistence type="predicted"/>
<dbReference type="InterPro" id="IPR017143">
    <property type="entry name" value="UCP037225"/>
</dbReference>
<organism evidence="1">
    <name type="scientific">hydrothermal vent metagenome</name>
    <dbReference type="NCBI Taxonomy" id="652676"/>
    <lineage>
        <taxon>unclassified sequences</taxon>
        <taxon>metagenomes</taxon>
        <taxon>ecological metagenomes</taxon>
    </lineage>
</organism>